<dbReference type="GO" id="GO:0004134">
    <property type="term" value="F:4-alpha-glucanotransferase activity"/>
    <property type="evidence" value="ECO:0007669"/>
    <property type="project" value="UniProtKB-EC"/>
</dbReference>
<evidence type="ECO:0000256" key="10">
    <source>
        <dbReference type="RuleBase" id="RU361207"/>
    </source>
</evidence>
<evidence type="ECO:0000313" key="12">
    <source>
        <dbReference type="Proteomes" id="UP000070383"/>
    </source>
</evidence>
<dbReference type="Pfam" id="PF02446">
    <property type="entry name" value="Glyco_hydro_77"/>
    <property type="match status" value="1"/>
</dbReference>
<organism evidence="11 12">
    <name type="scientific">Anaerococcus tetradius</name>
    <dbReference type="NCBI Taxonomy" id="33036"/>
    <lineage>
        <taxon>Bacteria</taxon>
        <taxon>Bacillati</taxon>
        <taxon>Bacillota</taxon>
        <taxon>Tissierellia</taxon>
        <taxon>Tissierellales</taxon>
        <taxon>Peptoniphilaceae</taxon>
        <taxon>Anaerococcus</taxon>
    </lineage>
</organism>
<gene>
    <name evidence="11" type="ORF">HMPREF3200_00635</name>
</gene>
<dbReference type="Gene3D" id="3.20.20.80">
    <property type="entry name" value="Glycosidases"/>
    <property type="match status" value="1"/>
</dbReference>
<comment type="catalytic activity">
    <reaction evidence="1 10">
        <text>Transfers a segment of a (1-&gt;4)-alpha-D-glucan to a new position in an acceptor, which may be glucose or a (1-&gt;4)-alpha-D-glucan.</text>
        <dbReference type="EC" id="2.4.1.25"/>
    </reaction>
</comment>
<protein>
    <recommendedName>
        <fullName evidence="4 10">4-alpha-glucanotransferase</fullName>
        <ecNumber evidence="3 10">2.4.1.25</ecNumber>
    </recommendedName>
    <alternativeName>
        <fullName evidence="8 10">Amylomaltase</fullName>
    </alternativeName>
    <alternativeName>
        <fullName evidence="9 10">Disproportionating enzyme</fullName>
    </alternativeName>
</protein>
<keyword evidence="12" id="KW-1185">Reference proteome</keyword>
<dbReference type="PANTHER" id="PTHR32438">
    <property type="entry name" value="4-ALPHA-GLUCANOTRANSFERASE DPE1, CHLOROPLASTIC/AMYLOPLASTIC"/>
    <property type="match status" value="1"/>
</dbReference>
<evidence type="ECO:0000256" key="2">
    <source>
        <dbReference type="ARBA" id="ARBA00005684"/>
    </source>
</evidence>
<accession>A0A133KGD2</accession>
<keyword evidence="6 10" id="KW-0808">Transferase</keyword>
<proteinExistence type="inferred from homology"/>
<dbReference type="Proteomes" id="UP000070383">
    <property type="component" value="Unassembled WGS sequence"/>
</dbReference>
<dbReference type="EMBL" id="LRPM01000022">
    <property type="protein sequence ID" value="KWZ78623.1"/>
    <property type="molecule type" value="Genomic_DNA"/>
</dbReference>
<evidence type="ECO:0000256" key="1">
    <source>
        <dbReference type="ARBA" id="ARBA00000439"/>
    </source>
</evidence>
<evidence type="ECO:0000256" key="5">
    <source>
        <dbReference type="ARBA" id="ARBA00022676"/>
    </source>
</evidence>
<evidence type="ECO:0000256" key="4">
    <source>
        <dbReference type="ARBA" id="ARBA00020295"/>
    </source>
</evidence>
<keyword evidence="5 10" id="KW-0328">Glycosyltransferase</keyword>
<comment type="caution">
    <text evidence="11">The sequence shown here is derived from an EMBL/GenBank/DDBJ whole genome shotgun (WGS) entry which is preliminary data.</text>
</comment>
<evidence type="ECO:0000313" key="11">
    <source>
        <dbReference type="EMBL" id="KWZ78623.1"/>
    </source>
</evidence>
<dbReference type="PANTHER" id="PTHR32438:SF5">
    <property type="entry name" value="4-ALPHA-GLUCANOTRANSFERASE DPE1, CHLOROPLASTIC_AMYLOPLASTIC"/>
    <property type="match status" value="1"/>
</dbReference>
<sequence length="507" mass="59035">MQKQARLSRGNGVILPIFSIPSNYGIGTFGKKAYQAVDFIADSAIKYWQILPLGQTSYGDSPYQSFSSFAGNPYFIDLDMLIEDGLLEKEELENLNFGDNKRYVDYGIQYNLRYRILEKAYDKAKDLKATEIAAFRKEESEWIEDYALFMAIKREKFDVSWLEWDDELKNRDKKALAEFKKKNEDTIGFYVFIQYEFFKQWKKLKEYANRKRIKIIGDLPIYVAMDSCDAWVNSNILKLDPDTKEPLIVGGAPPDAYSEDGQLWGNPVYDWEKVGASDYDFWIKRIGACLRLYDILRLDHFRGFEAYYAIPATDDNARYGKWEKGKPYELFDKIIKTFPDALFIAEDLGYITKEVDDLKNHYNFPGMNVIQFAFGENFDSNYLPHNYVRNSVVYSSTHDSDTLQGFLDVADEDLTKLVDKYFGLEDGDDKLWKINRALMASVSDIAMFEIQDFLGYGNDAKINSPSTLGNNWKWRSIDEDYDEKLAKRIKEMSKIYGRYDNGQIEKE</sequence>
<dbReference type="STRING" id="33036.HMPREF3200_00635"/>
<dbReference type="InterPro" id="IPR003385">
    <property type="entry name" value="Glyco_hydro_77"/>
</dbReference>
<evidence type="ECO:0000256" key="6">
    <source>
        <dbReference type="ARBA" id="ARBA00022679"/>
    </source>
</evidence>
<dbReference type="AlphaFoldDB" id="A0A133KGD2"/>
<dbReference type="InterPro" id="IPR017853">
    <property type="entry name" value="GH"/>
</dbReference>
<comment type="similarity">
    <text evidence="2 10">Belongs to the disproportionating enzyme family.</text>
</comment>
<dbReference type="NCBIfam" id="TIGR00217">
    <property type="entry name" value="malQ"/>
    <property type="match status" value="1"/>
</dbReference>
<evidence type="ECO:0000256" key="8">
    <source>
        <dbReference type="ARBA" id="ARBA00031423"/>
    </source>
</evidence>
<dbReference type="OrthoDB" id="9811841at2"/>
<dbReference type="RefSeq" id="WP_004837010.1">
    <property type="nucleotide sequence ID" value="NZ_CAMXZL010000007.1"/>
</dbReference>
<dbReference type="SUPFAM" id="SSF51445">
    <property type="entry name" value="(Trans)glycosidases"/>
    <property type="match status" value="1"/>
</dbReference>
<name>A0A133KGD2_9FIRM</name>
<reference evidence="12" key="1">
    <citation type="submission" date="2016-01" db="EMBL/GenBank/DDBJ databases">
        <authorList>
            <person name="Mitreva M."/>
            <person name="Pepin K.H."/>
            <person name="Mihindukulasuriya K.A."/>
            <person name="Fulton R."/>
            <person name="Fronick C."/>
            <person name="O'Laughlin M."/>
            <person name="Miner T."/>
            <person name="Herter B."/>
            <person name="Rosa B.A."/>
            <person name="Cordes M."/>
            <person name="Tomlinson C."/>
            <person name="Wollam A."/>
            <person name="Palsikar V.B."/>
            <person name="Mardis E.R."/>
            <person name="Wilson R.K."/>
        </authorList>
    </citation>
    <scope>NUCLEOTIDE SEQUENCE [LARGE SCALE GENOMIC DNA]</scope>
    <source>
        <strain evidence="12">MJR8151</strain>
    </source>
</reference>
<dbReference type="GO" id="GO:0005975">
    <property type="term" value="P:carbohydrate metabolic process"/>
    <property type="evidence" value="ECO:0007669"/>
    <property type="project" value="InterPro"/>
</dbReference>
<dbReference type="NCBIfam" id="NF011080">
    <property type="entry name" value="PRK14508.1-3"/>
    <property type="match status" value="1"/>
</dbReference>
<dbReference type="EC" id="2.4.1.25" evidence="3 10"/>
<evidence type="ECO:0000256" key="3">
    <source>
        <dbReference type="ARBA" id="ARBA00012560"/>
    </source>
</evidence>
<evidence type="ECO:0000256" key="9">
    <source>
        <dbReference type="ARBA" id="ARBA00031501"/>
    </source>
</evidence>
<evidence type="ECO:0000256" key="7">
    <source>
        <dbReference type="ARBA" id="ARBA00023277"/>
    </source>
</evidence>
<dbReference type="PATRIC" id="fig|33036.3.peg.632"/>
<keyword evidence="7 10" id="KW-0119">Carbohydrate metabolism</keyword>